<dbReference type="PROSITE" id="PS50090">
    <property type="entry name" value="MYB_LIKE"/>
    <property type="match status" value="1"/>
</dbReference>
<evidence type="ECO:0000313" key="9">
    <source>
        <dbReference type="EMBL" id="KAH0914267.1"/>
    </source>
</evidence>
<evidence type="ECO:0000313" key="10">
    <source>
        <dbReference type="Proteomes" id="UP000824890"/>
    </source>
</evidence>
<dbReference type="InterPro" id="IPR051575">
    <property type="entry name" value="Myb-like_DNA-bd"/>
</dbReference>
<dbReference type="SUPFAM" id="SSF46689">
    <property type="entry name" value="Homeodomain-like"/>
    <property type="match status" value="1"/>
</dbReference>
<dbReference type="Gene3D" id="1.10.10.60">
    <property type="entry name" value="Homeodomain-like"/>
    <property type="match status" value="2"/>
</dbReference>
<evidence type="ECO:0000256" key="3">
    <source>
        <dbReference type="ARBA" id="ARBA00023125"/>
    </source>
</evidence>
<organism evidence="9 10">
    <name type="scientific">Brassica napus</name>
    <name type="common">Rape</name>
    <dbReference type="NCBI Taxonomy" id="3708"/>
    <lineage>
        <taxon>Eukaryota</taxon>
        <taxon>Viridiplantae</taxon>
        <taxon>Streptophyta</taxon>
        <taxon>Embryophyta</taxon>
        <taxon>Tracheophyta</taxon>
        <taxon>Spermatophyta</taxon>
        <taxon>Magnoliopsida</taxon>
        <taxon>eudicotyledons</taxon>
        <taxon>Gunneridae</taxon>
        <taxon>Pentapetalae</taxon>
        <taxon>rosids</taxon>
        <taxon>malvids</taxon>
        <taxon>Brassicales</taxon>
        <taxon>Brassicaceae</taxon>
        <taxon>Brassiceae</taxon>
        <taxon>Brassica</taxon>
    </lineage>
</organism>
<reference evidence="9 10" key="1">
    <citation type="submission" date="2021-05" db="EMBL/GenBank/DDBJ databases">
        <title>Genome Assembly of Synthetic Allotetraploid Brassica napus Reveals Homoeologous Exchanges between Subgenomes.</title>
        <authorList>
            <person name="Davis J.T."/>
        </authorList>
    </citation>
    <scope>NUCLEOTIDE SEQUENCE [LARGE SCALE GENOMIC DNA]</scope>
    <source>
        <strain evidence="10">cv. Da-Ae</strain>
        <tissue evidence="9">Seedling</tissue>
    </source>
</reference>
<dbReference type="CDD" id="cd00167">
    <property type="entry name" value="SANT"/>
    <property type="match status" value="2"/>
</dbReference>
<feature type="domain" description="Myb-like" evidence="7">
    <location>
        <begin position="1"/>
        <end position="47"/>
    </location>
</feature>
<feature type="domain" description="HTH myb-type" evidence="8">
    <location>
        <begin position="1"/>
        <end position="51"/>
    </location>
</feature>
<accession>A0ABQ8CB01</accession>
<evidence type="ECO:0000256" key="4">
    <source>
        <dbReference type="ARBA" id="ARBA00023163"/>
    </source>
</evidence>
<dbReference type="PANTHER" id="PTHR46621">
    <property type="entry name" value="SNRNA-ACTIVATING PROTEIN COMPLEX SUBUNIT 4"/>
    <property type="match status" value="1"/>
</dbReference>
<evidence type="ECO:0000256" key="5">
    <source>
        <dbReference type="ARBA" id="ARBA00023242"/>
    </source>
</evidence>
<protein>
    <submittedName>
        <fullName evidence="9">Uncharacterized protein</fullName>
    </submittedName>
</protein>
<feature type="compositionally biased region" description="Polar residues" evidence="6">
    <location>
        <begin position="81"/>
        <end position="90"/>
    </location>
</feature>
<keyword evidence="3" id="KW-0238">DNA-binding</keyword>
<evidence type="ECO:0000256" key="6">
    <source>
        <dbReference type="SAM" id="MobiDB-lite"/>
    </source>
</evidence>
<evidence type="ECO:0000259" key="8">
    <source>
        <dbReference type="PROSITE" id="PS51294"/>
    </source>
</evidence>
<sequence length="123" mass="14062">MWKKHEDEKLKVGVERYGPNAWKRVSASIMNHRRSPLSCKERYKILMEPKFWTVEEDLKLKNEVAKFGYDVQWTTIASMDETSVTMPPTATSTSKSSSSENFKGGNNSSTGGPRRGMKRKIQC</sequence>
<name>A0ABQ8CB01_BRANA</name>
<keyword evidence="10" id="KW-1185">Reference proteome</keyword>
<dbReference type="EMBL" id="JAGKQM010000008">
    <property type="protein sequence ID" value="KAH0914267.1"/>
    <property type="molecule type" value="Genomic_DNA"/>
</dbReference>
<dbReference type="PANTHER" id="PTHR46621:SF1">
    <property type="entry name" value="SNRNA-ACTIVATING PROTEIN COMPLEX SUBUNIT 4"/>
    <property type="match status" value="1"/>
</dbReference>
<comment type="caution">
    <text evidence="9">The sequence shown here is derived from an EMBL/GenBank/DDBJ whole genome shotgun (WGS) entry which is preliminary data.</text>
</comment>
<comment type="subcellular location">
    <subcellularLocation>
        <location evidence="1">Nucleus</location>
    </subcellularLocation>
</comment>
<keyword evidence="4" id="KW-0804">Transcription</keyword>
<gene>
    <name evidence="9" type="ORF">HID58_028713</name>
</gene>
<dbReference type="PROSITE" id="PS51294">
    <property type="entry name" value="HTH_MYB"/>
    <property type="match status" value="1"/>
</dbReference>
<dbReference type="Proteomes" id="UP000824890">
    <property type="component" value="Unassembled WGS sequence"/>
</dbReference>
<feature type="compositionally biased region" description="Low complexity" evidence="6">
    <location>
        <begin position="91"/>
        <end position="109"/>
    </location>
</feature>
<dbReference type="SMART" id="SM00717">
    <property type="entry name" value="SANT"/>
    <property type="match status" value="1"/>
</dbReference>
<evidence type="ECO:0000256" key="1">
    <source>
        <dbReference type="ARBA" id="ARBA00004123"/>
    </source>
</evidence>
<dbReference type="Pfam" id="PF00249">
    <property type="entry name" value="Myb_DNA-binding"/>
    <property type="match status" value="1"/>
</dbReference>
<dbReference type="InterPro" id="IPR001005">
    <property type="entry name" value="SANT/Myb"/>
</dbReference>
<keyword evidence="5" id="KW-0539">Nucleus</keyword>
<evidence type="ECO:0000256" key="2">
    <source>
        <dbReference type="ARBA" id="ARBA00023015"/>
    </source>
</evidence>
<proteinExistence type="predicted"/>
<dbReference type="InterPro" id="IPR017930">
    <property type="entry name" value="Myb_dom"/>
</dbReference>
<keyword evidence="2" id="KW-0805">Transcription regulation</keyword>
<dbReference type="InterPro" id="IPR009057">
    <property type="entry name" value="Homeodomain-like_sf"/>
</dbReference>
<feature type="region of interest" description="Disordered" evidence="6">
    <location>
        <begin position="81"/>
        <end position="123"/>
    </location>
</feature>
<evidence type="ECO:0000259" key="7">
    <source>
        <dbReference type="PROSITE" id="PS50090"/>
    </source>
</evidence>